<evidence type="ECO:0000313" key="1">
    <source>
        <dbReference type="EMBL" id="KNZ59891.1"/>
    </source>
</evidence>
<dbReference type="VEuPathDB" id="FungiDB:VP01_1649g4"/>
<proteinExistence type="predicted"/>
<sequence>MFNNHLTFPLPNIFELTFWNSSQVSGAHSLPAAQYIENQNTERFSILPSISMTGILAMAVTQDTFNGRQ</sequence>
<accession>A0A0L6VGJ4</accession>
<keyword evidence="2" id="KW-1185">Reference proteome</keyword>
<comment type="caution">
    <text evidence="1">The sequence shown here is derived from an EMBL/GenBank/DDBJ whole genome shotgun (WGS) entry which is preliminary data.</text>
</comment>
<protein>
    <submittedName>
        <fullName evidence="1">Uncharacterized protein</fullName>
    </submittedName>
</protein>
<name>A0A0L6VGJ4_9BASI</name>
<organism evidence="1 2">
    <name type="scientific">Puccinia sorghi</name>
    <dbReference type="NCBI Taxonomy" id="27349"/>
    <lineage>
        <taxon>Eukaryota</taxon>
        <taxon>Fungi</taxon>
        <taxon>Dikarya</taxon>
        <taxon>Basidiomycota</taxon>
        <taxon>Pucciniomycotina</taxon>
        <taxon>Pucciniomycetes</taxon>
        <taxon>Pucciniales</taxon>
        <taxon>Pucciniaceae</taxon>
        <taxon>Puccinia</taxon>
    </lineage>
</organism>
<dbReference type="AlphaFoldDB" id="A0A0L6VGJ4"/>
<evidence type="ECO:0000313" key="2">
    <source>
        <dbReference type="Proteomes" id="UP000037035"/>
    </source>
</evidence>
<reference evidence="1 2" key="1">
    <citation type="submission" date="2015-08" db="EMBL/GenBank/DDBJ databases">
        <title>Next Generation Sequencing and Analysis of the Genome of Puccinia sorghi L Schw, the Causal Agent of Maize Common Rust.</title>
        <authorList>
            <person name="Rochi L."/>
            <person name="Burguener G."/>
            <person name="Darino M."/>
            <person name="Turjanski A."/>
            <person name="Kreff E."/>
            <person name="Dieguez M.J."/>
            <person name="Sacco F."/>
        </authorList>
    </citation>
    <scope>NUCLEOTIDE SEQUENCE [LARGE SCALE GENOMIC DNA]</scope>
    <source>
        <strain evidence="1 2">RO10H11247</strain>
    </source>
</reference>
<dbReference type="Proteomes" id="UP000037035">
    <property type="component" value="Unassembled WGS sequence"/>
</dbReference>
<gene>
    <name evidence="1" type="ORF">VP01_1649g4</name>
</gene>
<dbReference type="EMBL" id="LAVV01006447">
    <property type="protein sequence ID" value="KNZ59891.1"/>
    <property type="molecule type" value="Genomic_DNA"/>
</dbReference>